<dbReference type="Proteomes" id="UP001066276">
    <property type="component" value="Chromosome 7"/>
</dbReference>
<reference evidence="2" key="1">
    <citation type="journal article" date="2022" name="bioRxiv">
        <title>Sequencing and chromosome-scale assembly of the giantPleurodeles waltlgenome.</title>
        <authorList>
            <person name="Brown T."/>
            <person name="Elewa A."/>
            <person name="Iarovenko S."/>
            <person name="Subramanian E."/>
            <person name="Araus A.J."/>
            <person name="Petzold A."/>
            <person name="Susuki M."/>
            <person name="Suzuki K.-i.T."/>
            <person name="Hayashi T."/>
            <person name="Toyoda A."/>
            <person name="Oliveira C."/>
            <person name="Osipova E."/>
            <person name="Leigh N.D."/>
            <person name="Simon A."/>
            <person name="Yun M.H."/>
        </authorList>
    </citation>
    <scope>NUCLEOTIDE SEQUENCE</scope>
    <source>
        <strain evidence="2">20211129_DDA</strain>
        <tissue evidence="2">Liver</tissue>
    </source>
</reference>
<evidence type="ECO:0000256" key="1">
    <source>
        <dbReference type="SAM" id="MobiDB-lite"/>
    </source>
</evidence>
<organism evidence="2 3">
    <name type="scientific">Pleurodeles waltl</name>
    <name type="common">Iberian ribbed newt</name>
    <dbReference type="NCBI Taxonomy" id="8319"/>
    <lineage>
        <taxon>Eukaryota</taxon>
        <taxon>Metazoa</taxon>
        <taxon>Chordata</taxon>
        <taxon>Craniata</taxon>
        <taxon>Vertebrata</taxon>
        <taxon>Euteleostomi</taxon>
        <taxon>Amphibia</taxon>
        <taxon>Batrachia</taxon>
        <taxon>Caudata</taxon>
        <taxon>Salamandroidea</taxon>
        <taxon>Salamandridae</taxon>
        <taxon>Pleurodelinae</taxon>
        <taxon>Pleurodeles</taxon>
    </lineage>
</organism>
<accession>A0AAV7PK75</accession>
<protein>
    <submittedName>
        <fullName evidence="2">Uncharacterized protein</fullName>
    </submittedName>
</protein>
<dbReference type="AlphaFoldDB" id="A0AAV7PK75"/>
<proteinExistence type="predicted"/>
<feature type="compositionally biased region" description="Polar residues" evidence="1">
    <location>
        <begin position="97"/>
        <end position="107"/>
    </location>
</feature>
<evidence type="ECO:0000313" key="3">
    <source>
        <dbReference type="Proteomes" id="UP001066276"/>
    </source>
</evidence>
<feature type="compositionally biased region" description="Low complexity" evidence="1">
    <location>
        <begin position="73"/>
        <end position="84"/>
    </location>
</feature>
<dbReference type="EMBL" id="JANPWB010000011">
    <property type="protein sequence ID" value="KAJ1127736.1"/>
    <property type="molecule type" value="Genomic_DNA"/>
</dbReference>
<comment type="caution">
    <text evidence="2">The sequence shown here is derived from an EMBL/GenBank/DDBJ whole genome shotgun (WGS) entry which is preliminary data.</text>
</comment>
<sequence length="107" mass="11826">MSVVCFPCRVPISDIKQRRQICDSQTADRNVILNPRAFSNPPRESNTPTVSVRLRSLPIIQGTVLREKRFPNSSSFESHAHSISVPAVSRTGDHVQNKSSTDGQVAI</sequence>
<feature type="region of interest" description="Disordered" evidence="1">
    <location>
        <begin position="71"/>
        <end position="107"/>
    </location>
</feature>
<keyword evidence="3" id="KW-1185">Reference proteome</keyword>
<evidence type="ECO:0000313" key="2">
    <source>
        <dbReference type="EMBL" id="KAJ1127736.1"/>
    </source>
</evidence>
<gene>
    <name evidence="2" type="ORF">NDU88_006129</name>
</gene>
<name>A0AAV7PK75_PLEWA</name>